<accession>A0A941HQR1</accession>
<proteinExistence type="predicted"/>
<name>A0A941HQR1_9CLOT</name>
<keyword evidence="2" id="KW-1185">Reference proteome</keyword>
<dbReference type="AlphaFoldDB" id="A0A941HQR1"/>
<reference evidence="1" key="1">
    <citation type="submission" date="2021-04" db="EMBL/GenBank/DDBJ databases">
        <title>Proteiniclasticum sedimins sp. nov., an obligate anaerobic bacterium isolated from anaerobic sludge.</title>
        <authorList>
            <person name="Liu J."/>
        </authorList>
    </citation>
    <scope>NUCLEOTIDE SEQUENCE</scope>
    <source>
        <strain evidence="1">BAD-10</strain>
    </source>
</reference>
<dbReference type="RefSeq" id="WP_211802198.1">
    <property type="nucleotide sequence ID" value="NZ_JAGSCS010000014.1"/>
</dbReference>
<evidence type="ECO:0000313" key="1">
    <source>
        <dbReference type="EMBL" id="MBR0576779.1"/>
    </source>
</evidence>
<protein>
    <submittedName>
        <fullName evidence="1">Uncharacterized protein</fullName>
    </submittedName>
</protein>
<sequence>MDYKEYLEKYDHGFGHEGFNDGESMLDTLEELLEYLKDEDIKCPDFVSGGVPVKITIDPETEVEYIEERLVYNDFAGDDYEMTEEGKLFLIKCFKEYNEKYANFGYYCEAVSVKVPDEMKYQLLEEKK</sequence>
<organism evidence="1 2">
    <name type="scientific">Proteiniclasticum sediminis</name>
    <dbReference type="NCBI Taxonomy" id="2804028"/>
    <lineage>
        <taxon>Bacteria</taxon>
        <taxon>Bacillati</taxon>
        <taxon>Bacillota</taxon>
        <taxon>Clostridia</taxon>
        <taxon>Eubacteriales</taxon>
        <taxon>Clostridiaceae</taxon>
        <taxon>Proteiniclasticum</taxon>
    </lineage>
</organism>
<dbReference type="Proteomes" id="UP000675379">
    <property type="component" value="Unassembled WGS sequence"/>
</dbReference>
<gene>
    <name evidence="1" type="ORF">KCG48_10585</name>
</gene>
<comment type="caution">
    <text evidence="1">The sequence shown here is derived from an EMBL/GenBank/DDBJ whole genome shotgun (WGS) entry which is preliminary data.</text>
</comment>
<dbReference type="EMBL" id="JAGSCS010000014">
    <property type="protein sequence ID" value="MBR0576779.1"/>
    <property type="molecule type" value="Genomic_DNA"/>
</dbReference>
<evidence type="ECO:0000313" key="2">
    <source>
        <dbReference type="Proteomes" id="UP000675379"/>
    </source>
</evidence>